<dbReference type="SUPFAM" id="SSF103481">
    <property type="entry name" value="Multidrug resistance efflux transporter EmrE"/>
    <property type="match status" value="2"/>
</dbReference>
<keyword evidence="6" id="KW-1185">Reference proteome</keyword>
<feature type="transmembrane region" description="Helical" evidence="3">
    <location>
        <begin position="156"/>
        <end position="176"/>
    </location>
</feature>
<dbReference type="RefSeq" id="WP_006678575.1">
    <property type="nucleotide sequence ID" value="NZ_AHKH01000072.1"/>
</dbReference>
<comment type="caution">
    <text evidence="5">The sequence shown here is derived from an EMBL/GenBank/DDBJ whole genome shotgun (WGS) entry which is preliminary data.</text>
</comment>
<keyword evidence="3" id="KW-1133">Transmembrane helix</keyword>
<dbReference type="AlphaFoldDB" id="H3SKI9"/>
<proteinExistence type="inferred from homology"/>
<feature type="domain" description="EamA" evidence="4">
    <location>
        <begin position="2"/>
        <end position="133"/>
    </location>
</feature>
<comment type="subcellular location">
    <subcellularLocation>
        <location evidence="1">Endomembrane system</location>
        <topology evidence="1">Multi-pass membrane protein</topology>
    </subcellularLocation>
</comment>
<evidence type="ECO:0000256" key="1">
    <source>
        <dbReference type="ARBA" id="ARBA00004127"/>
    </source>
</evidence>
<dbReference type="PANTHER" id="PTHR22911:SF137">
    <property type="entry name" value="SOLUTE CARRIER FAMILY 35 MEMBER G2-RELATED"/>
    <property type="match status" value="1"/>
</dbReference>
<dbReference type="Gene3D" id="1.10.3730.20">
    <property type="match status" value="2"/>
</dbReference>
<feature type="transmembrane region" description="Helical" evidence="3">
    <location>
        <begin position="32"/>
        <end position="53"/>
    </location>
</feature>
<keyword evidence="3" id="KW-0472">Membrane</keyword>
<name>H3SKI9_9BACL</name>
<dbReference type="OrthoDB" id="2037084at2"/>
<evidence type="ECO:0000313" key="6">
    <source>
        <dbReference type="Proteomes" id="UP000003900"/>
    </source>
</evidence>
<comment type="similarity">
    <text evidence="2">Belongs to the EamA transporter family.</text>
</comment>
<dbReference type="Pfam" id="PF00892">
    <property type="entry name" value="EamA"/>
    <property type="match status" value="2"/>
</dbReference>
<feature type="transmembrane region" description="Helical" evidence="3">
    <location>
        <begin position="253"/>
        <end position="274"/>
    </location>
</feature>
<dbReference type="GO" id="GO:0016020">
    <property type="term" value="C:membrane"/>
    <property type="evidence" value="ECO:0007669"/>
    <property type="project" value="InterPro"/>
</dbReference>
<dbReference type="PATRIC" id="fig|1131935.3.peg.4255"/>
<feature type="transmembrane region" description="Helical" evidence="3">
    <location>
        <begin position="196"/>
        <end position="217"/>
    </location>
</feature>
<reference evidence="5 6" key="1">
    <citation type="journal article" date="2012" name="J. Bacteriol.">
        <title>Genome Sequence of the Pattern-Forming Social Bacterium Paenibacillus dendritiformis C454 Chiral Morphotype.</title>
        <authorList>
            <person name="Sirota-Madi A."/>
            <person name="Olender T."/>
            <person name="Helman Y."/>
            <person name="Brainis I."/>
            <person name="Finkelshtein A."/>
            <person name="Roth D."/>
            <person name="Hagai E."/>
            <person name="Leshkowitz D."/>
            <person name="Brodsky L."/>
            <person name="Galatenko V."/>
            <person name="Nikolaev V."/>
            <person name="Gutnick D.L."/>
            <person name="Lancet D."/>
            <person name="Ben-Jacob E."/>
        </authorList>
    </citation>
    <scope>NUCLEOTIDE SEQUENCE [LARGE SCALE GENOMIC DNA]</scope>
    <source>
        <strain evidence="5 6">C454</strain>
    </source>
</reference>
<dbReference type="EMBL" id="AHKH01000072">
    <property type="protein sequence ID" value="EHQ60387.1"/>
    <property type="molecule type" value="Genomic_DNA"/>
</dbReference>
<feature type="domain" description="EamA" evidence="4">
    <location>
        <begin position="201"/>
        <end position="296"/>
    </location>
</feature>
<accession>H3SKI9</accession>
<gene>
    <name evidence="5" type="ORF">PDENDC454_20442</name>
</gene>
<sequence>MWFLYAVVTALAWGGADLFYKKGSDPHDRSSHIKIVIMVGLVMGIHATAYLFIRGINFDPIDLVRYLPVSALYILSMTIGYIGLRYMELSIASPVQNSSGAVTAILLFIFFTHELSIVEILGITMITAGVIGIAILEKRAEREALQNSLSAIDQKYQIGFMAITFPILYCIIDGLGTFADGIYLDELSLISEDAALLAYEFTFFICSVFAFTYLKFIKKQPFRIFQERVKGYAALFETTGQFFYVFAMSSNAIIAAPLIASYSIFSVILSRIFLQERLNKKQYAIIVMVIAGIALLGLADEL</sequence>
<evidence type="ECO:0000313" key="5">
    <source>
        <dbReference type="EMBL" id="EHQ60387.1"/>
    </source>
</evidence>
<dbReference type="InterPro" id="IPR000620">
    <property type="entry name" value="EamA_dom"/>
</dbReference>
<evidence type="ECO:0000259" key="4">
    <source>
        <dbReference type="Pfam" id="PF00892"/>
    </source>
</evidence>
<keyword evidence="3" id="KW-0812">Transmembrane</keyword>
<dbReference type="InterPro" id="IPR037185">
    <property type="entry name" value="EmrE-like"/>
</dbReference>
<dbReference type="Proteomes" id="UP000003900">
    <property type="component" value="Unassembled WGS sequence"/>
</dbReference>
<feature type="transmembrane region" description="Helical" evidence="3">
    <location>
        <begin position="65"/>
        <end position="84"/>
    </location>
</feature>
<dbReference type="STRING" id="1131935.PDENDC454_20442"/>
<feature type="transmembrane region" description="Helical" evidence="3">
    <location>
        <begin position="229"/>
        <end position="247"/>
    </location>
</feature>
<organism evidence="5 6">
    <name type="scientific">Paenibacillus dendritiformis C454</name>
    <dbReference type="NCBI Taxonomy" id="1131935"/>
    <lineage>
        <taxon>Bacteria</taxon>
        <taxon>Bacillati</taxon>
        <taxon>Bacillota</taxon>
        <taxon>Bacilli</taxon>
        <taxon>Bacillales</taxon>
        <taxon>Paenibacillaceae</taxon>
        <taxon>Paenibacillus</taxon>
    </lineage>
</organism>
<evidence type="ECO:0000256" key="2">
    <source>
        <dbReference type="ARBA" id="ARBA00007362"/>
    </source>
</evidence>
<evidence type="ECO:0000256" key="3">
    <source>
        <dbReference type="SAM" id="Phobius"/>
    </source>
</evidence>
<feature type="transmembrane region" description="Helical" evidence="3">
    <location>
        <begin position="283"/>
        <end position="299"/>
    </location>
</feature>
<feature type="transmembrane region" description="Helical" evidence="3">
    <location>
        <begin position="104"/>
        <end position="136"/>
    </location>
</feature>
<protein>
    <recommendedName>
        <fullName evidence="4">EamA domain-containing protein</fullName>
    </recommendedName>
</protein>
<dbReference type="PANTHER" id="PTHR22911">
    <property type="entry name" value="ACYL-MALONYL CONDENSING ENZYME-RELATED"/>
    <property type="match status" value="1"/>
</dbReference>